<evidence type="ECO:0000259" key="2">
    <source>
        <dbReference type="Pfam" id="PF23868"/>
    </source>
</evidence>
<dbReference type="Pfam" id="PF23868">
    <property type="entry name" value="Mmc1_C"/>
    <property type="match status" value="1"/>
</dbReference>
<dbReference type="EMBL" id="KZ559535">
    <property type="protein sequence ID" value="PLN81583.1"/>
    <property type="molecule type" value="Genomic_DNA"/>
</dbReference>
<name>A0A2J5HVY9_9EURO</name>
<feature type="region of interest" description="Disordered" evidence="1">
    <location>
        <begin position="36"/>
        <end position="69"/>
    </location>
</feature>
<feature type="region of interest" description="Disordered" evidence="1">
    <location>
        <begin position="1"/>
        <end position="20"/>
    </location>
</feature>
<evidence type="ECO:0000313" key="3">
    <source>
        <dbReference type="EMBL" id="PLN81583.1"/>
    </source>
</evidence>
<protein>
    <recommendedName>
        <fullName evidence="2">Mmc1 C-terminal domain-containing protein</fullName>
    </recommendedName>
</protein>
<evidence type="ECO:0000313" key="4">
    <source>
        <dbReference type="Proteomes" id="UP000235023"/>
    </source>
</evidence>
<dbReference type="PANTHER" id="PTHR38644:SF1">
    <property type="entry name" value="EXPRESSED PROTEIN"/>
    <property type="match status" value="1"/>
</dbReference>
<sequence>MPPRIRGSLSKSLSRAGDTTPGTDFYCPSCAIHRRSPPTRRSLRTPQGATARLASTWTPPSPAATPRPVTASSVVHGARHVPPRLRDLYAGLSKLNDVAPEQVNVSRLQLALRGLETDHPLIRVAVLGLNDAVAARRLVRLLLADPLGSREGWEDVLDALDGDVTQGLLIRYGDTFESIPNNLLPTITVPSPILKRGNLEILVSTVGAETKSSQSQFSAETFLVPTVTIQTSHSGQQNLVRYPVHRTIVCGSGMDGLLAYSGLLARSDLQSEAESVYGAIELPINASQKHSDRVAFVDVDQASDALAKFRESVQNATLYERGWNNSGVQPVVDWVSALRTQTGHLDPSLRTLIAALLDAAEAGVAAKEQRNAEELAAESVPDAVRASMGRELAAWAERGHSELRSALEEGFASKRWRGLAWWKLFWRVDDVGMITSEILERKYLRRAEKEVIWTAGKFQQAGLDNLPEMPQPAAGEQTRTASDAATTDPPPTTAPGSSPWPTQITRSRTRLLETTVPSLQALAQRLVLFSMSTTTLASALSGLAYLSIPTASLYESGSIAAVGLAYCLRRQQKQWGAAREFWEDEVREEGRTALLATEEHLGTVVREGGRREGEVTEREARETLARTRKALEEVR</sequence>
<feature type="domain" description="Mmc1 C-terminal" evidence="2">
    <location>
        <begin position="390"/>
        <end position="591"/>
    </location>
</feature>
<dbReference type="InterPro" id="IPR056196">
    <property type="entry name" value="Mmc1_C"/>
</dbReference>
<reference evidence="4" key="1">
    <citation type="submission" date="2017-12" db="EMBL/GenBank/DDBJ databases">
        <authorList>
            <consortium name="DOE Joint Genome Institute"/>
            <person name="Mondo S.J."/>
            <person name="Kjaerbolling I."/>
            <person name="Vesth T.C."/>
            <person name="Frisvad J.C."/>
            <person name="Nybo J.L."/>
            <person name="Theobald S."/>
            <person name="Kuo A."/>
            <person name="Bowyer P."/>
            <person name="Matsuda Y."/>
            <person name="Lyhne E.K."/>
            <person name="Kogle M.E."/>
            <person name="Clum A."/>
            <person name="Lipzen A."/>
            <person name="Salamov A."/>
            <person name="Ngan C.Y."/>
            <person name="Daum C."/>
            <person name="Chiniquy J."/>
            <person name="Barry K."/>
            <person name="LaButti K."/>
            <person name="Haridas S."/>
            <person name="Simmons B.A."/>
            <person name="Magnuson J.K."/>
            <person name="Mortensen U.H."/>
            <person name="Larsen T.O."/>
            <person name="Grigoriev I.V."/>
            <person name="Baker S.E."/>
            <person name="Andersen M.R."/>
            <person name="Nordberg H.P."/>
            <person name="Cantor M.N."/>
            <person name="Hua S.X."/>
        </authorList>
    </citation>
    <scope>NUCLEOTIDE SEQUENCE [LARGE SCALE GENOMIC DNA]</scope>
    <source>
        <strain evidence="4">IBT 19404</strain>
    </source>
</reference>
<accession>A0A2J5HVY9</accession>
<dbReference type="Proteomes" id="UP000235023">
    <property type="component" value="Unassembled WGS sequence"/>
</dbReference>
<evidence type="ECO:0000256" key="1">
    <source>
        <dbReference type="SAM" id="MobiDB-lite"/>
    </source>
</evidence>
<dbReference type="PANTHER" id="PTHR38644">
    <property type="entry name" value="EXPRESSED PROTEIN"/>
    <property type="match status" value="1"/>
</dbReference>
<gene>
    <name evidence="3" type="ORF">BDW42DRAFT_168629</name>
</gene>
<dbReference type="OrthoDB" id="5319015at2759"/>
<organism evidence="3 4">
    <name type="scientific">Aspergillus taichungensis</name>
    <dbReference type="NCBI Taxonomy" id="482145"/>
    <lineage>
        <taxon>Eukaryota</taxon>
        <taxon>Fungi</taxon>
        <taxon>Dikarya</taxon>
        <taxon>Ascomycota</taxon>
        <taxon>Pezizomycotina</taxon>
        <taxon>Eurotiomycetes</taxon>
        <taxon>Eurotiomycetidae</taxon>
        <taxon>Eurotiales</taxon>
        <taxon>Aspergillaceae</taxon>
        <taxon>Aspergillus</taxon>
        <taxon>Aspergillus subgen. Circumdati</taxon>
    </lineage>
</organism>
<dbReference type="Pfam" id="PF23867">
    <property type="entry name" value="Mmc1_N"/>
    <property type="match status" value="1"/>
</dbReference>
<dbReference type="AlphaFoldDB" id="A0A2J5HVY9"/>
<feature type="region of interest" description="Disordered" evidence="1">
    <location>
        <begin position="463"/>
        <end position="503"/>
    </location>
</feature>
<keyword evidence="4" id="KW-1185">Reference proteome</keyword>
<proteinExistence type="predicted"/>